<proteinExistence type="predicted"/>
<organism evidence="2 3">
    <name type="scientific">Tulasnella calospora MUT 4182</name>
    <dbReference type="NCBI Taxonomy" id="1051891"/>
    <lineage>
        <taxon>Eukaryota</taxon>
        <taxon>Fungi</taxon>
        <taxon>Dikarya</taxon>
        <taxon>Basidiomycota</taxon>
        <taxon>Agaricomycotina</taxon>
        <taxon>Agaricomycetes</taxon>
        <taxon>Cantharellales</taxon>
        <taxon>Tulasnellaceae</taxon>
        <taxon>Tulasnella</taxon>
    </lineage>
</organism>
<name>A0A0C3QNN9_9AGAM</name>
<evidence type="ECO:0000313" key="2">
    <source>
        <dbReference type="EMBL" id="KIO28764.1"/>
    </source>
</evidence>
<keyword evidence="3" id="KW-1185">Reference proteome</keyword>
<evidence type="ECO:0000313" key="3">
    <source>
        <dbReference type="Proteomes" id="UP000054248"/>
    </source>
</evidence>
<evidence type="ECO:0000256" key="1">
    <source>
        <dbReference type="SAM" id="MobiDB-lite"/>
    </source>
</evidence>
<protein>
    <submittedName>
        <fullName evidence="2">Uncharacterized protein</fullName>
    </submittedName>
</protein>
<dbReference type="EMBL" id="KN822990">
    <property type="protein sequence ID" value="KIO28764.1"/>
    <property type="molecule type" value="Genomic_DNA"/>
</dbReference>
<sequence length="317" mass="35245">MFGKPLFTRAAAASSPAPQFQLGPHTQTASKKPSSVFKKLLHVKNVFPRFSSAKKDANSQGTSRRRQRVLTPQPSHELRMVLDSNDLTRLTSTRLANQLDRLPRSIYRLAQSTASLPNWIAKLELFFRSSLKFLGQRLSAARSSPVGRYGSGYNLRSPSLVFPPLVAFFCFPLIDFAQPLSSGSTPIPCYISGDNLRPRPLIFPTLHAVGYPSLQILAKGVFAARHTSIRRYDSRDNLCSYSFAFPTLGTAHYSSLNRLAQRLTIARTTSILLCDARNAAFFYSLHFPMLQAKQQGLPCKSAYRRAPGHHRLPGPPA</sequence>
<dbReference type="HOGENOM" id="CLU_877709_0_0_1"/>
<gene>
    <name evidence="2" type="ORF">M407DRAFT_22020</name>
</gene>
<reference evidence="3" key="2">
    <citation type="submission" date="2015-01" db="EMBL/GenBank/DDBJ databases">
        <title>Evolutionary Origins and Diversification of the Mycorrhizal Mutualists.</title>
        <authorList>
            <consortium name="DOE Joint Genome Institute"/>
            <consortium name="Mycorrhizal Genomics Consortium"/>
            <person name="Kohler A."/>
            <person name="Kuo A."/>
            <person name="Nagy L.G."/>
            <person name="Floudas D."/>
            <person name="Copeland A."/>
            <person name="Barry K.W."/>
            <person name="Cichocki N."/>
            <person name="Veneault-Fourrey C."/>
            <person name="LaButti K."/>
            <person name="Lindquist E.A."/>
            <person name="Lipzen A."/>
            <person name="Lundell T."/>
            <person name="Morin E."/>
            <person name="Murat C."/>
            <person name="Riley R."/>
            <person name="Ohm R."/>
            <person name="Sun H."/>
            <person name="Tunlid A."/>
            <person name="Henrissat B."/>
            <person name="Grigoriev I.V."/>
            <person name="Hibbett D.S."/>
            <person name="Martin F."/>
        </authorList>
    </citation>
    <scope>NUCLEOTIDE SEQUENCE [LARGE SCALE GENOMIC DNA]</scope>
    <source>
        <strain evidence="3">MUT 4182</strain>
    </source>
</reference>
<dbReference type="AlphaFoldDB" id="A0A0C3QNN9"/>
<feature type="region of interest" description="Disordered" evidence="1">
    <location>
        <begin position="52"/>
        <end position="74"/>
    </location>
</feature>
<dbReference type="Proteomes" id="UP000054248">
    <property type="component" value="Unassembled WGS sequence"/>
</dbReference>
<accession>A0A0C3QNN9</accession>
<reference evidence="2 3" key="1">
    <citation type="submission" date="2014-04" db="EMBL/GenBank/DDBJ databases">
        <authorList>
            <consortium name="DOE Joint Genome Institute"/>
            <person name="Kuo A."/>
            <person name="Girlanda M."/>
            <person name="Perotto S."/>
            <person name="Kohler A."/>
            <person name="Nagy L.G."/>
            <person name="Floudas D."/>
            <person name="Copeland A."/>
            <person name="Barry K.W."/>
            <person name="Cichocki N."/>
            <person name="Veneault-Fourrey C."/>
            <person name="LaButti K."/>
            <person name="Lindquist E.A."/>
            <person name="Lipzen A."/>
            <person name="Lundell T."/>
            <person name="Morin E."/>
            <person name="Murat C."/>
            <person name="Sun H."/>
            <person name="Tunlid A."/>
            <person name="Henrissat B."/>
            <person name="Grigoriev I.V."/>
            <person name="Hibbett D.S."/>
            <person name="Martin F."/>
            <person name="Nordberg H.P."/>
            <person name="Cantor M.N."/>
            <person name="Hua S.X."/>
        </authorList>
    </citation>
    <scope>NUCLEOTIDE SEQUENCE [LARGE SCALE GENOMIC DNA]</scope>
    <source>
        <strain evidence="2 3">MUT 4182</strain>
    </source>
</reference>